<feature type="transmembrane region" description="Helical" evidence="6">
    <location>
        <begin position="221"/>
        <end position="240"/>
    </location>
</feature>
<dbReference type="Pfam" id="PF00892">
    <property type="entry name" value="EamA"/>
    <property type="match status" value="2"/>
</dbReference>
<evidence type="ECO:0000259" key="7">
    <source>
        <dbReference type="Pfam" id="PF00892"/>
    </source>
</evidence>
<protein>
    <recommendedName>
        <fullName evidence="6">WAT1-related protein</fullName>
    </recommendedName>
</protein>
<dbReference type="InterPro" id="IPR037185">
    <property type="entry name" value="EmrE-like"/>
</dbReference>
<feature type="transmembrane region" description="Helical" evidence="6">
    <location>
        <begin position="312"/>
        <end position="331"/>
    </location>
</feature>
<feature type="transmembrane region" description="Helical" evidence="6">
    <location>
        <begin position="140"/>
        <end position="158"/>
    </location>
</feature>
<feature type="transmembrane region" description="Helical" evidence="6">
    <location>
        <begin position="109"/>
        <end position="128"/>
    </location>
</feature>
<feature type="transmembrane region" description="Helical" evidence="6">
    <location>
        <begin position="260"/>
        <end position="278"/>
    </location>
</feature>
<comment type="similarity">
    <text evidence="2 6">Belongs to the drug/metabolite transporter (DMT) superfamily. Plant drug/metabolite exporter (P-DME) (TC 2.A.7.4) family.</text>
</comment>
<evidence type="ECO:0000313" key="8">
    <source>
        <dbReference type="EMBL" id="KZV25968.1"/>
    </source>
</evidence>
<proteinExistence type="inferred from homology"/>
<feature type="transmembrane region" description="Helical" evidence="6">
    <location>
        <begin position="12"/>
        <end position="33"/>
    </location>
</feature>
<evidence type="ECO:0000256" key="5">
    <source>
        <dbReference type="ARBA" id="ARBA00023136"/>
    </source>
</evidence>
<keyword evidence="3 6" id="KW-0812">Transmembrane</keyword>
<accession>A0A2Z7AX98</accession>
<evidence type="ECO:0000256" key="2">
    <source>
        <dbReference type="ARBA" id="ARBA00007635"/>
    </source>
</evidence>
<evidence type="ECO:0000313" key="9">
    <source>
        <dbReference type="Proteomes" id="UP000250235"/>
    </source>
</evidence>
<evidence type="ECO:0000256" key="6">
    <source>
        <dbReference type="RuleBase" id="RU363077"/>
    </source>
</evidence>
<sequence length="363" mass="39139">MKQIRCCAAAQELKPIILMILNQIASGGVNVFYKLAVADGMKVKILVVYRLAFASIFLAPIALVFERKSRPRFSKMIALQAFVSGLLGGSLGSNLNAESIVLTSATFTTAMYNLIPALTFALAVVFRLEKLEIRKPAGKAKVFGSMLSIAGAMVLSFYKGMNVTLWSTHVDLLQTDSAAAANNQRQQQSPLLGSLLAVSSCFCYAAWYIIQTKMSFNYPCYSSTVLTCFNGAILAGLYALCTETRLAEWRLGWNIRLVASAYMGVIGSGLVVAVTAWGSRVKGPLYVTSFLPTSLILVAIIGSIALGEMLTLGSMLGSVMIIAGLYFVLWGKWKEAKMPQSDRVTARVDTSENASSAAVVQEV</sequence>
<dbReference type="PANTHER" id="PTHR31218">
    <property type="entry name" value="WAT1-RELATED PROTEIN"/>
    <property type="match status" value="1"/>
</dbReference>
<keyword evidence="4 6" id="KW-1133">Transmembrane helix</keyword>
<organism evidence="8 9">
    <name type="scientific">Dorcoceras hygrometricum</name>
    <dbReference type="NCBI Taxonomy" id="472368"/>
    <lineage>
        <taxon>Eukaryota</taxon>
        <taxon>Viridiplantae</taxon>
        <taxon>Streptophyta</taxon>
        <taxon>Embryophyta</taxon>
        <taxon>Tracheophyta</taxon>
        <taxon>Spermatophyta</taxon>
        <taxon>Magnoliopsida</taxon>
        <taxon>eudicotyledons</taxon>
        <taxon>Gunneridae</taxon>
        <taxon>Pentapetalae</taxon>
        <taxon>asterids</taxon>
        <taxon>lamiids</taxon>
        <taxon>Lamiales</taxon>
        <taxon>Gesneriaceae</taxon>
        <taxon>Didymocarpoideae</taxon>
        <taxon>Trichosporeae</taxon>
        <taxon>Loxocarpinae</taxon>
        <taxon>Dorcoceras</taxon>
    </lineage>
</organism>
<comment type="subcellular location">
    <subcellularLocation>
        <location evidence="1 6">Membrane</location>
        <topology evidence="1 6">Multi-pass membrane protein</topology>
    </subcellularLocation>
</comment>
<feature type="transmembrane region" description="Helical" evidence="6">
    <location>
        <begin position="191"/>
        <end position="209"/>
    </location>
</feature>
<dbReference type="EMBL" id="KV011797">
    <property type="protein sequence ID" value="KZV25968.1"/>
    <property type="molecule type" value="Genomic_DNA"/>
</dbReference>
<feature type="domain" description="EamA" evidence="7">
    <location>
        <begin position="192"/>
        <end position="329"/>
    </location>
</feature>
<gene>
    <name evidence="8" type="ORF">F511_08913</name>
</gene>
<dbReference type="OrthoDB" id="1728340at2759"/>
<keyword evidence="9" id="KW-1185">Reference proteome</keyword>
<dbReference type="AlphaFoldDB" id="A0A2Z7AX98"/>
<dbReference type="Proteomes" id="UP000250235">
    <property type="component" value="Unassembled WGS sequence"/>
</dbReference>
<dbReference type="GO" id="GO:0016020">
    <property type="term" value="C:membrane"/>
    <property type="evidence" value="ECO:0007669"/>
    <property type="project" value="UniProtKB-SubCell"/>
</dbReference>
<keyword evidence="5 6" id="KW-0472">Membrane</keyword>
<name>A0A2Z7AX98_9LAMI</name>
<evidence type="ECO:0000256" key="3">
    <source>
        <dbReference type="ARBA" id="ARBA00022692"/>
    </source>
</evidence>
<dbReference type="SUPFAM" id="SSF103481">
    <property type="entry name" value="Multidrug resistance efflux transporter EmrE"/>
    <property type="match status" value="2"/>
</dbReference>
<evidence type="ECO:0000256" key="1">
    <source>
        <dbReference type="ARBA" id="ARBA00004141"/>
    </source>
</evidence>
<feature type="transmembrane region" description="Helical" evidence="6">
    <location>
        <begin position="285"/>
        <end position="306"/>
    </location>
</feature>
<dbReference type="GO" id="GO:0022857">
    <property type="term" value="F:transmembrane transporter activity"/>
    <property type="evidence" value="ECO:0007669"/>
    <property type="project" value="InterPro"/>
</dbReference>
<dbReference type="InterPro" id="IPR000620">
    <property type="entry name" value="EamA_dom"/>
</dbReference>
<feature type="domain" description="EamA" evidence="7">
    <location>
        <begin position="14"/>
        <end position="156"/>
    </location>
</feature>
<dbReference type="InterPro" id="IPR030184">
    <property type="entry name" value="WAT1-related"/>
</dbReference>
<feature type="transmembrane region" description="Helical" evidence="6">
    <location>
        <begin position="45"/>
        <end position="65"/>
    </location>
</feature>
<evidence type="ECO:0000256" key="4">
    <source>
        <dbReference type="ARBA" id="ARBA00022989"/>
    </source>
</evidence>
<reference evidence="8 9" key="1">
    <citation type="journal article" date="2015" name="Proc. Natl. Acad. Sci. U.S.A.">
        <title>The resurrection genome of Boea hygrometrica: A blueprint for survival of dehydration.</title>
        <authorList>
            <person name="Xiao L."/>
            <person name="Yang G."/>
            <person name="Zhang L."/>
            <person name="Yang X."/>
            <person name="Zhao S."/>
            <person name="Ji Z."/>
            <person name="Zhou Q."/>
            <person name="Hu M."/>
            <person name="Wang Y."/>
            <person name="Chen M."/>
            <person name="Xu Y."/>
            <person name="Jin H."/>
            <person name="Xiao X."/>
            <person name="Hu G."/>
            <person name="Bao F."/>
            <person name="Hu Y."/>
            <person name="Wan P."/>
            <person name="Li L."/>
            <person name="Deng X."/>
            <person name="Kuang T."/>
            <person name="Xiang C."/>
            <person name="Zhu J.K."/>
            <person name="Oliver M.J."/>
            <person name="He Y."/>
        </authorList>
    </citation>
    <scope>NUCLEOTIDE SEQUENCE [LARGE SCALE GENOMIC DNA]</scope>
    <source>
        <strain evidence="9">cv. XS01</strain>
    </source>
</reference>